<comment type="caution">
    <text evidence="1">The sequence shown here is derived from an EMBL/GenBank/DDBJ whole genome shotgun (WGS) entry which is preliminary data.</text>
</comment>
<protein>
    <submittedName>
        <fullName evidence="1">Uncharacterized protein</fullName>
    </submittedName>
</protein>
<proteinExistence type="predicted"/>
<gene>
    <name evidence="1" type="ORF">LTR37_017834</name>
</gene>
<keyword evidence="2" id="KW-1185">Reference proteome</keyword>
<dbReference type="EMBL" id="JAUTXU010000237">
    <property type="protein sequence ID" value="KAK3696653.1"/>
    <property type="molecule type" value="Genomic_DNA"/>
</dbReference>
<dbReference type="Proteomes" id="UP001281147">
    <property type="component" value="Unassembled WGS sequence"/>
</dbReference>
<accession>A0ACC3MIZ0</accession>
<evidence type="ECO:0000313" key="2">
    <source>
        <dbReference type="Proteomes" id="UP001281147"/>
    </source>
</evidence>
<evidence type="ECO:0000313" key="1">
    <source>
        <dbReference type="EMBL" id="KAK3696653.1"/>
    </source>
</evidence>
<sequence length="114" mass="12383">MDRTMDIAGLREQIIANGLSLFPDKAAYREQYPVSDNFNVNVIAVPTAGEFAVYQATLVVLRTFGQVETLLKGRDARDLLSALQNLLWATAVALTKSHGRSFGQASTAVSKPDV</sequence>
<organism evidence="1 2">
    <name type="scientific">Vermiconidia calcicola</name>
    <dbReference type="NCBI Taxonomy" id="1690605"/>
    <lineage>
        <taxon>Eukaryota</taxon>
        <taxon>Fungi</taxon>
        <taxon>Dikarya</taxon>
        <taxon>Ascomycota</taxon>
        <taxon>Pezizomycotina</taxon>
        <taxon>Dothideomycetes</taxon>
        <taxon>Dothideomycetidae</taxon>
        <taxon>Mycosphaerellales</taxon>
        <taxon>Extremaceae</taxon>
        <taxon>Vermiconidia</taxon>
    </lineage>
</organism>
<reference evidence="1" key="1">
    <citation type="submission" date="2023-07" db="EMBL/GenBank/DDBJ databases">
        <title>Black Yeasts Isolated from many extreme environments.</title>
        <authorList>
            <person name="Coleine C."/>
            <person name="Stajich J.E."/>
            <person name="Selbmann L."/>
        </authorList>
    </citation>
    <scope>NUCLEOTIDE SEQUENCE</scope>
    <source>
        <strain evidence="1">CCFEE 5714</strain>
    </source>
</reference>
<name>A0ACC3MIZ0_9PEZI</name>